<dbReference type="GO" id="GO:0052913">
    <property type="term" value="F:16S rRNA (guanine(966)-N(2))-methyltransferase activity"/>
    <property type="evidence" value="ECO:0007669"/>
    <property type="project" value="UniProtKB-EC"/>
</dbReference>
<comment type="similarity">
    <text evidence="2 9">Belongs to the methyltransferase superfamily. RsmD family.</text>
</comment>
<dbReference type="Gene3D" id="3.40.50.150">
    <property type="entry name" value="Vaccinia Virus protein VP39"/>
    <property type="match status" value="1"/>
</dbReference>
<evidence type="ECO:0000256" key="4">
    <source>
        <dbReference type="ARBA" id="ARBA00013682"/>
    </source>
</evidence>
<evidence type="ECO:0000313" key="11">
    <source>
        <dbReference type="Proteomes" id="UP000006334"/>
    </source>
</evidence>
<dbReference type="OrthoDB" id="9803017at2"/>
<evidence type="ECO:0000313" key="10">
    <source>
        <dbReference type="EMBL" id="GAC16656.1"/>
    </source>
</evidence>
<sequence length="195" mass="22018">MKRGVKKQKSTTGSIRIISGKWRGRKLPVLDAQGLRPTTDRNKETLFNWLMPYINESCCLDMFAGSGSLGFEALSRHASAVVFMELEKSAWQIIKNNLDKLQVSEQQTKVLQGNSLELCKTLDEKFDLIFIDPPFNAGLVPKSIETIEALDLAAPDCLVYIECEAQNQHFQVPENWHCIKEKATQSVSSKLFQIN</sequence>
<dbReference type="Proteomes" id="UP000006334">
    <property type="component" value="Unassembled WGS sequence"/>
</dbReference>
<evidence type="ECO:0000256" key="8">
    <source>
        <dbReference type="ARBA" id="ARBA00048326"/>
    </source>
</evidence>
<evidence type="ECO:0000256" key="9">
    <source>
        <dbReference type="PIRNR" id="PIRNR004553"/>
    </source>
</evidence>
<keyword evidence="6 9" id="KW-0808">Transferase</keyword>
<evidence type="ECO:0000256" key="1">
    <source>
        <dbReference type="ARBA" id="ARBA00002649"/>
    </source>
</evidence>
<dbReference type="Pfam" id="PF03602">
    <property type="entry name" value="Cons_hypoth95"/>
    <property type="match status" value="1"/>
</dbReference>
<reference evidence="10 11" key="1">
    <citation type="journal article" date="2017" name="Antonie Van Leeuwenhoek">
        <title>Rhizobium rhizosphaerae sp. nov., a novel species isolated from rice rhizosphere.</title>
        <authorList>
            <person name="Zhao J.J."/>
            <person name="Zhang J."/>
            <person name="Zhang R.J."/>
            <person name="Zhang C.W."/>
            <person name="Yin H.Q."/>
            <person name="Zhang X.X."/>
        </authorList>
    </citation>
    <scope>NUCLEOTIDE SEQUENCE [LARGE SCALE GENOMIC DNA]</scope>
    <source>
        <strain evidence="10 11">E3</strain>
    </source>
</reference>
<dbReference type="EMBL" id="BAEN01000076">
    <property type="protein sequence ID" value="GAC16656.1"/>
    <property type="molecule type" value="Genomic_DNA"/>
</dbReference>
<dbReference type="InterPro" id="IPR004398">
    <property type="entry name" value="RNA_MeTrfase_RsmD"/>
</dbReference>
<dbReference type="InterPro" id="IPR002052">
    <property type="entry name" value="DNA_methylase_N6_adenine_CS"/>
</dbReference>
<gene>
    <name evidence="10" type="primary">rsmD</name>
    <name evidence="10" type="ORF">GLIP_4045</name>
</gene>
<dbReference type="STRING" id="1127673.GLIP_4045"/>
<evidence type="ECO:0000256" key="6">
    <source>
        <dbReference type="ARBA" id="ARBA00022679"/>
    </source>
</evidence>
<dbReference type="GO" id="GO:0003676">
    <property type="term" value="F:nucleic acid binding"/>
    <property type="evidence" value="ECO:0007669"/>
    <property type="project" value="InterPro"/>
</dbReference>
<dbReference type="PANTHER" id="PTHR43542:SF1">
    <property type="entry name" value="METHYLTRANSFERASE"/>
    <property type="match status" value="1"/>
</dbReference>
<dbReference type="RefSeq" id="WP_008846458.1">
    <property type="nucleotide sequence ID" value="NZ_BAEN01000076.1"/>
</dbReference>
<name>K6XYC8_9ALTE</name>
<dbReference type="PANTHER" id="PTHR43542">
    <property type="entry name" value="METHYLTRANSFERASE"/>
    <property type="match status" value="1"/>
</dbReference>
<dbReference type="SUPFAM" id="SSF53335">
    <property type="entry name" value="S-adenosyl-L-methionine-dependent methyltransferases"/>
    <property type="match status" value="1"/>
</dbReference>
<evidence type="ECO:0000256" key="7">
    <source>
        <dbReference type="ARBA" id="ARBA00022691"/>
    </source>
</evidence>
<accession>K6XYC8</accession>
<dbReference type="CDD" id="cd02440">
    <property type="entry name" value="AdoMet_MTases"/>
    <property type="match status" value="1"/>
</dbReference>
<dbReference type="PIRSF" id="PIRSF004553">
    <property type="entry name" value="CHP00095"/>
    <property type="match status" value="1"/>
</dbReference>
<dbReference type="NCBIfam" id="TIGR00095">
    <property type="entry name" value="16S rRNA (guanine(966)-N(2))-methyltransferase RsmD"/>
    <property type="match status" value="1"/>
</dbReference>
<dbReference type="PROSITE" id="PS00092">
    <property type="entry name" value="N6_MTASE"/>
    <property type="match status" value="1"/>
</dbReference>
<dbReference type="eggNOG" id="COG0742">
    <property type="taxonomic scope" value="Bacteria"/>
</dbReference>
<comment type="function">
    <text evidence="1 9">Specifically methylates the guanine in position 966 of 16S rRNA in the assembled 30S particle.</text>
</comment>
<evidence type="ECO:0000256" key="3">
    <source>
        <dbReference type="ARBA" id="ARBA00012141"/>
    </source>
</evidence>
<protein>
    <recommendedName>
        <fullName evidence="4 9">Ribosomal RNA small subunit methyltransferase D</fullName>
        <ecNumber evidence="3 9">2.1.1.171</ecNumber>
    </recommendedName>
</protein>
<comment type="catalytic activity">
    <reaction evidence="8 9">
        <text>guanosine(966) in 16S rRNA + S-adenosyl-L-methionine = N(2)-methylguanosine(966) in 16S rRNA + S-adenosyl-L-homocysteine + H(+)</text>
        <dbReference type="Rhea" id="RHEA:23548"/>
        <dbReference type="Rhea" id="RHEA-COMP:10211"/>
        <dbReference type="Rhea" id="RHEA-COMP:10212"/>
        <dbReference type="ChEBI" id="CHEBI:15378"/>
        <dbReference type="ChEBI" id="CHEBI:57856"/>
        <dbReference type="ChEBI" id="CHEBI:59789"/>
        <dbReference type="ChEBI" id="CHEBI:74269"/>
        <dbReference type="ChEBI" id="CHEBI:74481"/>
        <dbReference type="EC" id="2.1.1.171"/>
    </reaction>
</comment>
<comment type="caution">
    <text evidence="10">The sequence shown here is derived from an EMBL/GenBank/DDBJ whole genome shotgun (WGS) entry which is preliminary data.</text>
</comment>
<keyword evidence="7 9" id="KW-0949">S-adenosyl-L-methionine</keyword>
<organism evidence="10 11">
    <name type="scientific">Aliiglaciecola lipolytica E3</name>
    <dbReference type="NCBI Taxonomy" id="1127673"/>
    <lineage>
        <taxon>Bacteria</taxon>
        <taxon>Pseudomonadati</taxon>
        <taxon>Pseudomonadota</taxon>
        <taxon>Gammaproteobacteria</taxon>
        <taxon>Alteromonadales</taxon>
        <taxon>Alteromonadaceae</taxon>
        <taxon>Aliiglaciecola</taxon>
    </lineage>
</organism>
<evidence type="ECO:0000256" key="5">
    <source>
        <dbReference type="ARBA" id="ARBA00022603"/>
    </source>
</evidence>
<dbReference type="EC" id="2.1.1.171" evidence="3 9"/>
<evidence type="ECO:0000256" key="2">
    <source>
        <dbReference type="ARBA" id="ARBA00005269"/>
    </source>
</evidence>
<keyword evidence="11" id="KW-1185">Reference proteome</keyword>
<keyword evidence="9" id="KW-0698">rRNA processing</keyword>
<dbReference type="AlphaFoldDB" id="K6XYC8"/>
<dbReference type="InterPro" id="IPR029063">
    <property type="entry name" value="SAM-dependent_MTases_sf"/>
</dbReference>
<keyword evidence="5 9" id="KW-0489">Methyltransferase</keyword>
<proteinExistence type="inferred from homology"/>